<name>M4Z0N8_9BRAD</name>
<evidence type="ECO:0000313" key="4">
    <source>
        <dbReference type="Proteomes" id="UP000011841"/>
    </source>
</evidence>
<evidence type="ECO:0000313" key="3">
    <source>
        <dbReference type="EMBL" id="BAM86086.1"/>
    </source>
</evidence>
<dbReference type="GeneID" id="301814088"/>
<dbReference type="Proteomes" id="UP000011841">
    <property type="component" value="Chromosome"/>
</dbReference>
<dbReference type="STRING" id="1245469.S58_00650"/>
<evidence type="ECO:0000256" key="1">
    <source>
        <dbReference type="SAM" id="MobiDB-lite"/>
    </source>
</evidence>
<dbReference type="RefSeq" id="WP_015663229.1">
    <property type="nucleotide sequence ID" value="NC_020453.1"/>
</dbReference>
<accession>M4Z0N8</accession>
<protein>
    <submittedName>
        <fullName evidence="3">Uncharacterized protein</fullName>
    </submittedName>
</protein>
<keyword evidence="2" id="KW-0732">Signal</keyword>
<dbReference type="PATRIC" id="fig|1245469.3.peg.69"/>
<sequence>MTAAAMPNMSVSMRPSRRRTSTATITRRLVLLMLAVAFPWTGASAQSLPPATPTAKAAPKTTGTKAKVAKTATAVRESGPCAVGVITALGDIFTVQKNGMTRLGDEYAEVPVSWGFDDLVYARVKAATGDTGVRRIAVPKGAFDPFYQSPPIKAENGKLTPIVRKVAGASGCASYLVVTRRTDSEPSVLDEVTGIGVINRGIGFGRYSHVFIMMDIQLYDGTTFEKREPATSSKALLSRLTSGVGPASHAGDVDNSAFPASPADAANNNVLRDMARSMLKFRLDQRLPAYFGRE</sequence>
<feature type="compositionally biased region" description="Low complexity" evidence="1">
    <location>
        <begin position="53"/>
        <end position="65"/>
    </location>
</feature>
<dbReference type="eggNOG" id="ENOG5030THU">
    <property type="taxonomic scope" value="Bacteria"/>
</dbReference>
<proteinExistence type="predicted"/>
<reference evidence="3 4" key="1">
    <citation type="journal article" date="2013" name="Appl. Environ. Microbiol.">
        <title>Genome analysis suggests that the soil oligotrophic bacterium Agromonas oligotrophica (Bradyrhizobium oligotrophicum) is a nitrogen-fixing symbiont of Aeschynomene indica.</title>
        <authorList>
            <person name="Okubo T."/>
            <person name="Fukushima S."/>
            <person name="Itakura M."/>
            <person name="Oshima K."/>
            <person name="Longtonglang A."/>
            <person name="Teaumroong N."/>
            <person name="Mitsui H."/>
            <person name="Hattori M."/>
            <person name="Hattori R."/>
            <person name="Hattori T."/>
            <person name="Minamisawa K."/>
        </authorList>
    </citation>
    <scope>NUCLEOTIDE SEQUENCE [LARGE SCALE GENOMIC DNA]</scope>
    <source>
        <strain evidence="3 4">S58</strain>
    </source>
</reference>
<keyword evidence="4" id="KW-1185">Reference proteome</keyword>
<dbReference type="EMBL" id="AP012603">
    <property type="protein sequence ID" value="BAM86086.1"/>
    <property type="molecule type" value="Genomic_DNA"/>
</dbReference>
<dbReference type="HOGENOM" id="CLU_088509_0_0_5"/>
<feature type="region of interest" description="Disordered" evidence="1">
    <location>
        <begin position="46"/>
        <end position="65"/>
    </location>
</feature>
<organism evidence="3 4">
    <name type="scientific">Bradyrhizobium oligotrophicum S58</name>
    <dbReference type="NCBI Taxonomy" id="1245469"/>
    <lineage>
        <taxon>Bacteria</taxon>
        <taxon>Pseudomonadati</taxon>
        <taxon>Pseudomonadota</taxon>
        <taxon>Alphaproteobacteria</taxon>
        <taxon>Hyphomicrobiales</taxon>
        <taxon>Nitrobacteraceae</taxon>
        <taxon>Bradyrhizobium</taxon>
    </lineage>
</organism>
<feature type="signal peptide" evidence="2">
    <location>
        <begin position="1"/>
        <end position="45"/>
    </location>
</feature>
<dbReference type="AlphaFoldDB" id="M4Z0N8"/>
<dbReference type="KEGG" id="aol:S58_00650"/>
<evidence type="ECO:0000256" key="2">
    <source>
        <dbReference type="SAM" id="SignalP"/>
    </source>
</evidence>
<gene>
    <name evidence="3" type="ORF">S58_00650</name>
</gene>
<feature type="chain" id="PRO_5004061473" evidence="2">
    <location>
        <begin position="46"/>
        <end position="294"/>
    </location>
</feature>